<protein>
    <submittedName>
        <fullName evidence="2">Glycoside hydrolase family 71 protein</fullName>
    </submittedName>
</protein>
<dbReference type="Pfam" id="PF03659">
    <property type="entry name" value="Glyco_hydro_71"/>
    <property type="match status" value="1"/>
</dbReference>
<feature type="chain" id="PRO_5002173967" evidence="1">
    <location>
        <begin position="22"/>
        <end position="470"/>
    </location>
</feature>
<reference evidence="2 3" key="1">
    <citation type="submission" date="2014-04" db="EMBL/GenBank/DDBJ databases">
        <title>Evolutionary Origins and Diversification of the Mycorrhizal Mutualists.</title>
        <authorList>
            <consortium name="DOE Joint Genome Institute"/>
            <consortium name="Mycorrhizal Genomics Consortium"/>
            <person name="Kohler A."/>
            <person name="Kuo A."/>
            <person name="Nagy L.G."/>
            <person name="Floudas D."/>
            <person name="Copeland A."/>
            <person name="Barry K.W."/>
            <person name="Cichocki N."/>
            <person name="Veneault-Fourrey C."/>
            <person name="LaButti K."/>
            <person name="Lindquist E.A."/>
            <person name="Lipzen A."/>
            <person name="Lundell T."/>
            <person name="Morin E."/>
            <person name="Murat C."/>
            <person name="Riley R."/>
            <person name="Ohm R."/>
            <person name="Sun H."/>
            <person name="Tunlid A."/>
            <person name="Henrissat B."/>
            <person name="Grigoriev I.V."/>
            <person name="Hibbett D.S."/>
            <person name="Martin F."/>
        </authorList>
    </citation>
    <scope>NUCLEOTIDE SEQUENCE [LARGE SCALE GENOMIC DNA]</scope>
    <source>
        <strain evidence="2 3">Koide BX008</strain>
    </source>
</reference>
<evidence type="ECO:0000313" key="2">
    <source>
        <dbReference type="EMBL" id="KIL63226.1"/>
    </source>
</evidence>
<evidence type="ECO:0000313" key="3">
    <source>
        <dbReference type="Proteomes" id="UP000054549"/>
    </source>
</evidence>
<dbReference type="HOGENOM" id="CLU_019141_4_0_1"/>
<dbReference type="InParanoid" id="A0A0C2X242"/>
<name>A0A0C2X242_AMAMK</name>
<dbReference type="CDD" id="cd11577">
    <property type="entry name" value="GH71"/>
    <property type="match status" value="1"/>
</dbReference>
<keyword evidence="2" id="KW-0378">Hydrolase</keyword>
<dbReference type="AlphaFoldDB" id="A0A0C2X242"/>
<dbReference type="GO" id="GO:0051118">
    <property type="term" value="F:glucan endo-1,3-alpha-glucosidase activity"/>
    <property type="evidence" value="ECO:0007669"/>
    <property type="project" value="InterPro"/>
</dbReference>
<dbReference type="STRING" id="946122.A0A0C2X242"/>
<feature type="signal peptide" evidence="1">
    <location>
        <begin position="1"/>
        <end position="21"/>
    </location>
</feature>
<sequence length="470" mass="51862">MARAISFCVAYLLFSTPLILALPSVPRQLCHRASDNKHVIAHHMVGNTYPYTLSNWQSDVSLAHSKCLDAFALNMGSDSWQPDRVADAYNAAQQSNTGFKLFLSLDMSSLPCSTADHAKALRNLTTTFISRPSQLIYNGHAVVSTFAGEACTFGQANSQSGWDTQFANHPDLKGKIYFMPSFFVAPNQISQYSNVLDGYFNWNAGWPTSLTSSDAGNAENDLNTFVYSMQADKSFLDVLNSMSPGRGYMAPVSPWFFTHYGPNSFNKNWIYLADWHLYNKRWQTLIANRTQFDFVQLLTWNDYGESHYVGPIEGAQPNSQAWVNGFDHTGWLSMACYYATAFKTGTYPPITSDQIYMWSRPHAAKATASNDPVARPTNADLTQDRVWVVVMATQASKAVLSTDSTLAQKQTFDAPAGVTLLSVPITPGGIMYGEIQRGGNTVVKLQPQGFVFNGSPVTYNFNALVASAST</sequence>
<dbReference type="OrthoDB" id="3257981at2759"/>
<organism evidence="2 3">
    <name type="scientific">Amanita muscaria (strain Koide BX008)</name>
    <dbReference type="NCBI Taxonomy" id="946122"/>
    <lineage>
        <taxon>Eukaryota</taxon>
        <taxon>Fungi</taxon>
        <taxon>Dikarya</taxon>
        <taxon>Basidiomycota</taxon>
        <taxon>Agaricomycotina</taxon>
        <taxon>Agaricomycetes</taxon>
        <taxon>Agaricomycetidae</taxon>
        <taxon>Agaricales</taxon>
        <taxon>Pluteineae</taxon>
        <taxon>Amanitaceae</taxon>
        <taxon>Amanita</taxon>
    </lineage>
</organism>
<dbReference type="EMBL" id="KN818261">
    <property type="protein sequence ID" value="KIL63226.1"/>
    <property type="molecule type" value="Genomic_DNA"/>
</dbReference>
<keyword evidence="3" id="KW-1185">Reference proteome</keyword>
<keyword evidence="1" id="KW-0732">Signal</keyword>
<proteinExistence type="predicted"/>
<gene>
    <name evidence="2" type="ORF">M378DRAFT_179345</name>
</gene>
<evidence type="ECO:0000256" key="1">
    <source>
        <dbReference type="SAM" id="SignalP"/>
    </source>
</evidence>
<dbReference type="InterPro" id="IPR005197">
    <property type="entry name" value="Glyco_hydro_71"/>
</dbReference>
<dbReference type="Gene3D" id="3.20.20.80">
    <property type="entry name" value="Glycosidases"/>
    <property type="match status" value="1"/>
</dbReference>
<dbReference type="Proteomes" id="UP000054549">
    <property type="component" value="Unassembled WGS sequence"/>
</dbReference>
<accession>A0A0C2X242</accession>